<feature type="transmembrane region" description="Helical" evidence="1">
    <location>
        <begin position="99"/>
        <end position="120"/>
    </location>
</feature>
<accession>A0A2X4TTW7</accession>
<evidence type="ECO:0000256" key="1">
    <source>
        <dbReference type="SAM" id="Phobius"/>
    </source>
</evidence>
<sequence length="168" mass="18333">MVVLAPVTAILVAVCGVWPAARRRLVWPTLVLATVVLALTPVTIEAGEWLEEHVDRSAAVEVHTELGDTMLYFAAVLFIAALALAALHLRERTARPSRVLRVVAAALALVAAVAVIVQIYRVGESGSRAVWGDVAAYSDATTQREPHVDNNYRHTTDGYDLVIRWLWS</sequence>
<dbReference type="KEGG" id="rcr:NCTC10994_01779"/>
<keyword evidence="1" id="KW-1133">Transmembrane helix</keyword>
<keyword evidence="1" id="KW-0472">Membrane</keyword>
<evidence type="ECO:0000313" key="2">
    <source>
        <dbReference type="EMBL" id="SQI30866.1"/>
    </source>
</evidence>
<dbReference type="STRING" id="1219011.GCA_001895045_02872"/>
<protein>
    <submittedName>
        <fullName evidence="2">Hypothetical membrane protein</fullName>
    </submittedName>
</protein>
<name>A0A2X4TTW7_9NOCA</name>
<dbReference type="AlphaFoldDB" id="A0A2X4TTW7"/>
<feature type="transmembrane region" description="Helical" evidence="1">
    <location>
        <begin position="70"/>
        <end position="87"/>
    </location>
</feature>
<proteinExistence type="predicted"/>
<dbReference type="EMBL" id="LS483468">
    <property type="protein sequence ID" value="SQI30866.1"/>
    <property type="molecule type" value="Genomic_DNA"/>
</dbReference>
<gene>
    <name evidence="2" type="ORF">NCTC10994_01779</name>
</gene>
<keyword evidence="3" id="KW-1185">Reference proteome</keyword>
<dbReference type="Proteomes" id="UP000249091">
    <property type="component" value="Chromosome 1"/>
</dbReference>
<organism evidence="2 3">
    <name type="scientific">Rhodococcus coprophilus</name>
    <dbReference type="NCBI Taxonomy" id="38310"/>
    <lineage>
        <taxon>Bacteria</taxon>
        <taxon>Bacillati</taxon>
        <taxon>Actinomycetota</taxon>
        <taxon>Actinomycetes</taxon>
        <taxon>Mycobacteriales</taxon>
        <taxon>Nocardiaceae</taxon>
        <taxon>Rhodococcus</taxon>
    </lineage>
</organism>
<keyword evidence="1" id="KW-0812">Transmembrane</keyword>
<reference evidence="2 3" key="1">
    <citation type="submission" date="2018-06" db="EMBL/GenBank/DDBJ databases">
        <authorList>
            <consortium name="Pathogen Informatics"/>
            <person name="Doyle S."/>
        </authorList>
    </citation>
    <scope>NUCLEOTIDE SEQUENCE [LARGE SCALE GENOMIC DNA]</scope>
    <source>
        <strain evidence="2 3">NCTC10994</strain>
    </source>
</reference>
<evidence type="ECO:0000313" key="3">
    <source>
        <dbReference type="Proteomes" id="UP000249091"/>
    </source>
</evidence>